<evidence type="ECO:0000313" key="16">
    <source>
        <dbReference type="Proteomes" id="UP000621799"/>
    </source>
</evidence>
<dbReference type="Gene3D" id="1.10.940.10">
    <property type="entry name" value="NusB-like"/>
    <property type="match status" value="1"/>
</dbReference>
<evidence type="ECO:0000256" key="10">
    <source>
        <dbReference type="ARBA" id="ARBA00030399"/>
    </source>
</evidence>
<dbReference type="EMBL" id="JADEXN010000376">
    <property type="protein sequence ID" value="MBE9042532.1"/>
    <property type="molecule type" value="Genomic_DNA"/>
</dbReference>
<keyword evidence="9 13" id="KW-0694">RNA-binding</keyword>
<dbReference type="FunFam" id="3.40.50.150:FF:000257">
    <property type="entry name" value="16S rRNA methyltransferase"/>
    <property type="match status" value="1"/>
</dbReference>
<evidence type="ECO:0000256" key="11">
    <source>
        <dbReference type="ARBA" id="ARBA00031088"/>
    </source>
</evidence>
<dbReference type="RefSeq" id="WP_264322690.1">
    <property type="nucleotide sequence ID" value="NZ_JADEXN010000376.1"/>
</dbReference>
<dbReference type="InterPro" id="IPR004573">
    <property type="entry name" value="rRNA_ssu_MeTfrase_B"/>
</dbReference>
<evidence type="ECO:0000256" key="9">
    <source>
        <dbReference type="ARBA" id="ARBA00022884"/>
    </source>
</evidence>
<evidence type="ECO:0000313" key="15">
    <source>
        <dbReference type="EMBL" id="MBE9042532.1"/>
    </source>
</evidence>
<feature type="binding site" evidence="13">
    <location>
        <position position="296"/>
    </location>
    <ligand>
        <name>S-adenosyl-L-methionine</name>
        <dbReference type="ChEBI" id="CHEBI:59789"/>
    </ligand>
</feature>
<dbReference type="SUPFAM" id="SSF48013">
    <property type="entry name" value="NusB-like"/>
    <property type="match status" value="1"/>
</dbReference>
<dbReference type="InterPro" id="IPR029063">
    <property type="entry name" value="SAM-dependent_MTases_sf"/>
</dbReference>
<accession>A0A928Z8I7</accession>
<dbReference type="PANTHER" id="PTHR22807">
    <property type="entry name" value="NOP2 YEAST -RELATED NOL1/NOP2/FMU SUN DOMAIN-CONTAINING"/>
    <property type="match status" value="1"/>
</dbReference>
<comment type="function">
    <text evidence="1">Specifically methylates the cytosine at position 967 (m5C967) of 16S rRNA.</text>
</comment>
<dbReference type="InterPro" id="IPR035926">
    <property type="entry name" value="NusB-like_sf"/>
</dbReference>
<feature type="binding site" evidence="13">
    <location>
        <position position="340"/>
    </location>
    <ligand>
        <name>S-adenosyl-L-methionine</name>
        <dbReference type="ChEBI" id="CHEBI:59789"/>
    </ligand>
</feature>
<evidence type="ECO:0000256" key="6">
    <source>
        <dbReference type="ARBA" id="ARBA00022603"/>
    </source>
</evidence>
<dbReference type="GO" id="GO:0003723">
    <property type="term" value="F:RNA binding"/>
    <property type="evidence" value="ECO:0007669"/>
    <property type="project" value="UniProtKB-UniRule"/>
</dbReference>
<keyword evidence="8 13" id="KW-0949">S-adenosyl-L-methionine</keyword>
<comment type="catalytic activity">
    <reaction evidence="12">
        <text>cytidine(967) in 16S rRNA + S-adenosyl-L-methionine = 5-methylcytidine(967) in 16S rRNA + S-adenosyl-L-homocysteine + H(+)</text>
        <dbReference type="Rhea" id="RHEA:42748"/>
        <dbReference type="Rhea" id="RHEA-COMP:10219"/>
        <dbReference type="Rhea" id="RHEA-COMP:10220"/>
        <dbReference type="ChEBI" id="CHEBI:15378"/>
        <dbReference type="ChEBI" id="CHEBI:57856"/>
        <dbReference type="ChEBI" id="CHEBI:59789"/>
        <dbReference type="ChEBI" id="CHEBI:74483"/>
        <dbReference type="ChEBI" id="CHEBI:82748"/>
        <dbReference type="EC" id="2.1.1.176"/>
    </reaction>
</comment>
<keyword evidence="16" id="KW-1185">Reference proteome</keyword>
<keyword evidence="7 13" id="KW-0808">Transferase</keyword>
<dbReference type="AlphaFoldDB" id="A0A928Z8I7"/>
<name>A0A928Z8I7_9CYAN</name>
<keyword evidence="6 13" id="KW-0489">Methyltransferase</keyword>
<dbReference type="NCBIfam" id="TIGR00563">
    <property type="entry name" value="rsmB"/>
    <property type="match status" value="1"/>
</dbReference>
<evidence type="ECO:0000259" key="14">
    <source>
        <dbReference type="PROSITE" id="PS51686"/>
    </source>
</evidence>
<evidence type="ECO:0000256" key="2">
    <source>
        <dbReference type="ARBA" id="ARBA00004496"/>
    </source>
</evidence>
<evidence type="ECO:0000256" key="7">
    <source>
        <dbReference type="ARBA" id="ARBA00022679"/>
    </source>
</evidence>
<dbReference type="Proteomes" id="UP000621799">
    <property type="component" value="Unassembled WGS sequence"/>
</dbReference>
<dbReference type="EC" id="2.1.1.176" evidence="3"/>
<dbReference type="SUPFAM" id="SSF53335">
    <property type="entry name" value="S-adenosyl-L-methionine-dependent methyltransferases"/>
    <property type="match status" value="1"/>
</dbReference>
<dbReference type="InterPro" id="IPR023267">
    <property type="entry name" value="RCMT"/>
</dbReference>
<evidence type="ECO:0000256" key="12">
    <source>
        <dbReference type="ARBA" id="ARBA00047283"/>
    </source>
</evidence>
<dbReference type="GO" id="GO:0005737">
    <property type="term" value="C:cytoplasm"/>
    <property type="evidence" value="ECO:0007669"/>
    <property type="project" value="UniProtKB-SubCell"/>
</dbReference>
<evidence type="ECO:0000256" key="5">
    <source>
        <dbReference type="ARBA" id="ARBA00022552"/>
    </source>
</evidence>
<organism evidence="15 16">
    <name type="scientific">Zarconia navalis LEGE 11467</name>
    <dbReference type="NCBI Taxonomy" id="1828826"/>
    <lineage>
        <taxon>Bacteria</taxon>
        <taxon>Bacillati</taxon>
        <taxon>Cyanobacteriota</taxon>
        <taxon>Cyanophyceae</taxon>
        <taxon>Oscillatoriophycideae</taxon>
        <taxon>Oscillatoriales</taxon>
        <taxon>Oscillatoriales incertae sedis</taxon>
        <taxon>Zarconia</taxon>
        <taxon>Zarconia navalis</taxon>
    </lineage>
</organism>
<dbReference type="CDD" id="cd02440">
    <property type="entry name" value="AdoMet_MTases"/>
    <property type="match status" value="1"/>
</dbReference>
<comment type="caution">
    <text evidence="15">The sequence shown here is derived from an EMBL/GenBank/DDBJ whole genome shotgun (WGS) entry which is preliminary data.</text>
</comment>
<reference evidence="15" key="1">
    <citation type="submission" date="2020-10" db="EMBL/GenBank/DDBJ databases">
        <authorList>
            <person name="Castelo-Branco R."/>
            <person name="Eusebio N."/>
            <person name="Adriana R."/>
            <person name="Vieira A."/>
            <person name="Brugerolle De Fraissinette N."/>
            <person name="Rezende De Castro R."/>
            <person name="Schneider M.P."/>
            <person name="Vasconcelos V."/>
            <person name="Leao P.N."/>
        </authorList>
    </citation>
    <scope>NUCLEOTIDE SEQUENCE</scope>
    <source>
        <strain evidence="15">LEGE 11467</strain>
    </source>
</reference>
<dbReference type="Gene3D" id="3.30.70.1170">
    <property type="entry name" value="Sun protein, domain 3"/>
    <property type="match status" value="1"/>
</dbReference>
<evidence type="ECO:0000256" key="8">
    <source>
        <dbReference type="ARBA" id="ARBA00022691"/>
    </source>
</evidence>
<evidence type="ECO:0000256" key="4">
    <source>
        <dbReference type="ARBA" id="ARBA00022490"/>
    </source>
</evidence>
<dbReference type="Gene3D" id="3.40.50.150">
    <property type="entry name" value="Vaccinia Virus protein VP39"/>
    <property type="match status" value="1"/>
</dbReference>
<dbReference type="InterPro" id="IPR054728">
    <property type="entry name" value="RsmB-like_ferredoxin"/>
</dbReference>
<protein>
    <recommendedName>
        <fullName evidence="3">16S rRNA (cytosine(967)-C(5))-methyltransferase</fullName>
        <ecNumber evidence="3">2.1.1.176</ecNumber>
    </recommendedName>
    <alternativeName>
        <fullName evidence="10">16S rRNA m5C967 methyltransferase</fullName>
    </alternativeName>
    <alternativeName>
        <fullName evidence="11">rRNA (cytosine-C(5)-)-methyltransferase RsmB</fullName>
    </alternativeName>
</protein>
<dbReference type="PANTHER" id="PTHR22807:SF53">
    <property type="entry name" value="RIBOSOMAL RNA SMALL SUBUNIT METHYLTRANSFERASE B-RELATED"/>
    <property type="match status" value="1"/>
</dbReference>
<evidence type="ECO:0000256" key="3">
    <source>
        <dbReference type="ARBA" id="ARBA00012140"/>
    </source>
</evidence>
<feature type="active site" description="Nucleophile" evidence="13">
    <location>
        <position position="393"/>
    </location>
</feature>
<dbReference type="GO" id="GO:0008649">
    <property type="term" value="F:rRNA methyltransferase activity"/>
    <property type="evidence" value="ECO:0007669"/>
    <property type="project" value="InterPro"/>
</dbReference>
<dbReference type="NCBIfam" id="NF011493">
    <property type="entry name" value="PRK14901.1"/>
    <property type="match status" value="1"/>
</dbReference>
<dbReference type="InterPro" id="IPR049560">
    <property type="entry name" value="MeTrfase_RsmB-F_NOP2_cat"/>
</dbReference>
<dbReference type="PRINTS" id="PR02008">
    <property type="entry name" value="RCMTFAMILY"/>
</dbReference>
<evidence type="ECO:0000256" key="13">
    <source>
        <dbReference type="PROSITE-ProRule" id="PRU01023"/>
    </source>
</evidence>
<dbReference type="InterPro" id="IPR006027">
    <property type="entry name" value="NusB_RsmB_TIM44"/>
</dbReference>
<feature type="domain" description="SAM-dependent MTase RsmB/NOP-type" evidence="14">
    <location>
        <begin position="181"/>
        <end position="455"/>
    </location>
</feature>
<keyword evidence="5" id="KW-0698">rRNA processing</keyword>
<dbReference type="Pfam" id="PF01189">
    <property type="entry name" value="Methyltr_RsmB-F"/>
    <property type="match status" value="1"/>
</dbReference>
<evidence type="ECO:0000256" key="1">
    <source>
        <dbReference type="ARBA" id="ARBA00002724"/>
    </source>
</evidence>
<dbReference type="NCBIfam" id="NF011494">
    <property type="entry name" value="PRK14902.1"/>
    <property type="match status" value="1"/>
</dbReference>
<dbReference type="InterPro" id="IPR001678">
    <property type="entry name" value="MeTrfase_RsmB-F_NOP2_dom"/>
</dbReference>
<proteinExistence type="inferred from homology"/>
<keyword evidence="4" id="KW-0963">Cytoplasm</keyword>
<gene>
    <name evidence="15" type="ORF">IQ235_17315</name>
</gene>
<feature type="binding site" evidence="13">
    <location>
        <begin position="272"/>
        <end position="278"/>
    </location>
    <ligand>
        <name>S-adenosyl-L-methionine</name>
        <dbReference type="ChEBI" id="CHEBI:59789"/>
    </ligand>
</feature>
<feature type="binding site" evidence="13">
    <location>
        <position position="323"/>
    </location>
    <ligand>
        <name>S-adenosyl-L-methionine</name>
        <dbReference type="ChEBI" id="CHEBI:59789"/>
    </ligand>
</feature>
<dbReference type="Pfam" id="PF01029">
    <property type="entry name" value="NusB"/>
    <property type="match status" value="1"/>
</dbReference>
<dbReference type="Pfam" id="PF22458">
    <property type="entry name" value="RsmF-B_ferredox"/>
    <property type="match status" value="1"/>
</dbReference>
<sequence length="461" mass="52090">MKKNESQKLSTSRQIAFWVLAEIDRKSIFSDVALDNGLQHHQPNKIDRKLIAELVYGCVRQRRSLDTIVDGLARKKSDRQPRDLRLILHIGLYQLCYLDRIPESAAVNTTVELAKQNNLAGLAGFVNGILRQYLRVRNTPDDPLKKAIENPIERLGIVYSYPNWIVENWLEQIGLEETEKLCKLFNRSPALHLRINPLKTTIDTVESALKERGIQCDRSSYLPQGLKLTSATGEVKQLPGFNEGWWTIQDGSAQLASYLLDPQPDETIVDACAAPGGKTTHIAELMGDRGKIWAIDRVASRLKKVRQNIDRLQLNSIEVCQGDSRDFPQLKQQCDRVLLDAPCSGLGTLHRRADLRWRQTPQMAEELAILQGELLEAAATWLKPGGVLVYATCTLHPPENEGAIGHFLDKHPHWKIDPPSPESLLSPFVTPAGWLEVWPTRHHLDGFFMVRLKHDSTEDLT</sequence>
<comment type="similarity">
    <text evidence="13">Belongs to the class I-like SAM-binding methyltransferase superfamily. RsmB/NOP family.</text>
</comment>
<comment type="subcellular location">
    <subcellularLocation>
        <location evidence="2">Cytoplasm</location>
    </subcellularLocation>
</comment>
<dbReference type="GO" id="GO:0006355">
    <property type="term" value="P:regulation of DNA-templated transcription"/>
    <property type="evidence" value="ECO:0007669"/>
    <property type="project" value="InterPro"/>
</dbReference>
<dbReference type="PROSITE" id="PS51686">
    <property type="entry name" value="SAM_MT_RSMB_NOP"/>
    <property type="match status" value="1"/>
</dbReference>